<dbReference type="PANTHER" id="PTHR46123:SF4">
    <property type="entry name" value="MIX-TYPE HOMEOBOX GENE 1-RELATED"/>
    <property type="match status" value="1"/>
</dbReference>
<feature type="region of interest" description="Disordered" evidence="7">
    <location>
        <begin position="1"/>
        <end position="34"/>
    </location>
</feature>
<feature type="compositionally biased region" description="Polar residues" evidence="7">
    <location>
        <begin position="244"/>
        <end position="259"/>
    </location>
</feature>
<name>A0A1Y2D143_9FUNG</name>
<dbReference type="InterPro" id="IPR051306">
    <property type="entry name" value="Homeobox_regulator"/>
</dbReference>
<organism evidence="9 10">
    <name type="scientific">Rhizoclosmatium globosum</name>
    <dbReference type="NCBI Taxonomy" id="329046"/>
    <lineage>
        <taxon>Eukaryota</taxon>
        <taxon>Fungi</taxon>
        <taxon>Fungi incertae sedis</taxon>
        <taxon>Chytridiomycota</taxon>
        <taxon>Chytridiomycota incertae sedis</taxon>
        <taxon>Chytridiomycetes</taxon>
        <taxon>Chytridiales</taxon>
        <taxon>Chytriomycetaceae</taxon>
        <taxon>Rhizoclosmatium</taxon>
    </lineage>
</organism>
<keyword evidence="4 5" id="KW-0539">Nucleus</keyword>
<dbReference type="SMART" id="SM00389">
    <property type="entry name" value="HOX"/>
    <property type="match status" value="1"/>
</dbReference>
<feature type="compositionally biased region" description="Polar residues" evidence="7">
    <location>
        <begin position="25"/>
        <end position="34"/>
    </location>
</feature>
<evidence type="ECO:0000256" key="5">
    <source>
        <dbReference type="PROSITE-ProRule" id="PRU00108"/>
    </source>
</evidence>
<keyword evidence="2 5" id="KW-0238">DNA-binding</keyword>
<reference evidence="9 10" key="1">
    <citation type="submission" date="2016-07" db="EMBL/GenBank/DDBJ databases">
        <title>Pervasive Adenine N6-methylation of Active Genes in Fungi.</title>
        <authorList>
            <consortium name="DOE Joint Genome Institute"/>
            <person name="Mondo S.J."/>
            <person name="Dannebaum R.O."/>
            <person name="Kuo R.C."/>
            <person name="Labutti K."/>
            <person name="Haridas S."/>
            <person name="Kuo A."/>
            <person name="Salamov A."/>
            <person name="Ahrendt S.R."/>
            <person name="Lipzen A."/>
            <person name="Sullivan W."/>
            <person name="Andreopoulos W.B."/>
            <person name="Clum A."/>
            <person name="Lindquist E."/>
            <person name="Daum C."/>
            <person name="Ramamoorthy G.K."/>
            <person name="Gryganskyi A."/>
            <person name="Culley D."/>
            <person name="Magnuson J.K."/>
            <person name="James T.Y."/>
            <person name="O'Malley M.A."/>
            <person name="Stajich J.E."/>
            <person name="Spatafora J.W."/>
            <person name="Visel A."/>
            <person name="Grigoriev I.V."/>
        </authorList>
    </citation>
    <scope>NUCLEOTIDE SEQUENCE [LARGE SCALE GENOMIC DNA]</scope>
    <source>
        <strain evidence="9 10">JEL800</strain>
    </source>
</reference>
<evidence type="ECO:0000256" key="1">
    <source>
        <dbReference type="ARBA" id="ARBA00004123"/>
    </source>
</evidence>
<comment type="caution">
    <text evidence="9">The sequence shown here is derived from an EMBL/GenBank/DDBJ whole genome shotgun (WGS) entry which is preliminary data.</text>
</comment>
<protein>
    <submittedName>
        <fullName evidence="9">Homeobox-domain-containing protein</fullName>
    </submittedName>
</protein>
<dbReference type="CDD" id="cd00086">
    <property type="entry name" value="homeodomain"/>
    <property type="match status" value="1"/>
</dbReference>
<dbReference type="SUPFAM" id="SSF46689">
    <property type="entry name" value="Homeodomain-like"/>
    <property type="match status" value="1"/>
</dbReference>
<evidence type="ECO:0000256" key="7">
    <source>
        <dbReference type="SAM" id="MobiDB-lite"/>
    </source>
</evidence>
<comment type="subcellular location">
    <subcellularLocation>
        <location evidence="1 5 6">Nucleus</location>
    </subcellularLocation>
</comment>
<dbReference type="STRING" id="329046.A0A1Y2D143"/>
<feature type="region of interest" description="Disordered" evidence="7">
    <location>
        <begin position="190"/>
        <end position="265"/>
    </location>
</feature>
<feature type="compositionally biased region" description="Polar residues" evidence="7">
    <location>
        <begin position="1"/>
        <end position="12"/>
    </location>
</feature>
<feature type="compositionally biased region" description="Low complexity" evidence="7">
    <location>
        <begin position="13"/>
        <end position="24"/>
    </location>
</feature>
<feature type="compositionally biased region" description="Low complexity" evidence="7">
    <location>
        <begin position="191"/>
        <end position="200"/>
    </location>
</feature>
<dbReference type="InterPro" id="IPR017970">
    <property type="entry name" value="Homeobox_CS"/>
</dbReference>
<dbReference type="Proteomes" id="UP000193642">
    <property type="component" value="Unassembled WGS sequence"/>
</dbReference>
<dbReference type="PROSITE" id="PS00027">
    <property type="entry name" value="HOMEOBOX_1"/>
    <property type="match status" value="1"/>
</dbReference>
<sequence>MTSIEQRQTSFNAQSLPASAPASSDMFQQAPPTSTESLDPFFQSQFFMTDTHPLLVQGGSINAVNSVSSHSHSNSTNGMPVHPVATHSLLQPVFSSFNDLINSPPYPAPASFSDDLMFVNNQQFSQGYDLMQNYAHSQSATTPYLFPAQTSSQSNLMNPLFAGPNSSTTTTSTPFTPKYSHFFAVPDPLWSPSSSHNQQSPPTPLRNNSFSFPTHLPVATPAQSPTHDLSPPLSPQPPLMKPLTSTTSPVAAPQHQASFSKPPRFKPNDAELALLQGVFSRNPYPNATIRKKLAEKLGLELKQIQFWFQNRRALSKSNGNQLCKPKKGSMGAAVANAIELELDLVVSNAAGTAGTVKVEKC</sequence>
<dbReference type="PANTHER" id="PTHR46123">
    <property type="entry name" value="MIX-TYPE HOMEOBOX GENE 1-RELATED"/>
    <property type="match status" value="1"/>
</dbReference>
<dbReference type="PROSITE" id="PS50071">
    <property type="entry name" value="HOMEOBOX_2"/>
    <property type="match status" value="1"/>
</dbReference>
<evidence type="ECO:0000256" key="2">
    <source>
        <dbReference type="ARBA" id="ARBA00023125"/>
    </source>
</evidence>
<keyword evidence="3 5" id="KW-0371">Homeobox</keyword>
<evidence type="ECO:0000256" key="4">
    <source>
        <dbReference type="ARBA" id="ARBA00023242"/>
    </source>
</evidence>
<evidence type="ECO:0000259" key="8">
    <source>
        <dbReference type="PROSITE" id="PS50071"/>
    </source>
</evidence>
<evidence type="ECO:0000313" key="9">
    <source>
        <dbReference type="EMBL" id="ORY52325.1"/>
    </source>
</evidence>
<evidence type="ECO:0000256" key="3">
    <source>
        <dbReference type="ARBA" id="ARBA00023155"/>
    </source>
</evidence>
<evidence type="ECO:0000313" key="10">
    <source>
        <dbReference type="Proteomes" id="UP000193642"/>
    </source>
</evidence>
<dbReference type="GO" id="GO:0000981">
    <property type="term" value="F:DNA-binding transcription factor activity, RNA polymerase II-specific"/>
    <property type="evidence" value="ECO:0007669"/>
    <property type="project" value="InterPro"/>
</dbReference>
<dbReference type="AlphaFoldDB" id="A0A1Y2D143"/>
<dbReference type="Gene3D" id="1.10.10.60">
    <property type="entry name" value="Homeodomain-like"/>
    <property type="match status" value="1"/>
</dbReference>
<dbReference type="Pfam" id="PF00046">
    <property type="entry name" value="Homeodomain"/>
    <property type="match status" value="1"/>
</dbReference>
<dbReference type="EMBL" id="MCGO01000003">
    <property type="protein sequence ID" value="ORY52325.1"/>
    <property type="molecule type" value="Genomic_DNA"/>
</dbReference>
<accession>A0A1Y2D143</accession>
<feature type="domain" description="Homeobox" evidence="8">
    <location>
        <begin position="258"/>
        <end position="318"/>
    </location>
</feature>
<dbReference type="GO" id="GO:0005634">
    <property type="term" value="C:nucleus"/>
    <property type="evidence" value="ECO:0007669"/>
    <property type="project" value="UniProtKB-SubCell"/>
</dbReference>
<dbReference type="InterPro" id="IPR001356">
    <property type="entry name" value="HD"/>
</dbReference>
<gene>
    <name evidence="9" type="ORF">BCR33DRAFT_711655</name>
</gene>
<proteinExistence type="predicted"/>
<dbReference type="InterPro" id="IPR009057">
    <property type="entry name" value="Homeodomain-like_sf"/>
</dbReference>
<keyword evidence="10" id="KW-1185">Reference proteome</keyword>
<feature type="DNA-binding region" description="Homeobox" evidence="5">
    <location>
        <begin position="260"/>
        <end position="319"/>
    </location>
</feature>
<dbReference type="GO" id="GO:0000977">
    <property type="term" value="F:RNA polymerase II transcription regulatory region sequence-specific DNA binding"/>
    <property type="evidence" value="ECO:0007669"/>
    <property type="project" value="TreeGrafter"/>
</dbReference>
<evidence type="ECO:0000256" key="6">
    <source>
        <dbReference type="RuleBase" id="RU000682"/>
    </source>
</evidence>